<keyword evidence="2" id="KW-1185">Reference proteome</keyword>
<accession>A0AAD8YRF5</accession>
<evidence type="ECO:0000313" key="2">
    <source>
        <dbReference type="Proteomes" id="UP001239994"/>
    </source>
</evidence>
<sequence length="292" mass="33331">MYSYVRYKIKHVLYNIKPYVRYKIKRVLYNIKPYVRYKIKHVLYNIKRRTARRRLLWRGTIHSHDALSMTCSCPTPEPFGYAGFLLGDKSPSFLPSLPPSPSAPTRIPKTGHHRTGNQAGLGGLHACDLSQPFTPRYYTLTSAPTPIAVKSLIRDVPALPMLLAHLHAPSSFILNMGGGVFPSEHKRSVQHMAAMEPQRRQRPSRLERFLFSPSEKPWIMHEKMALEDARTRQNCTVTEPLPERCVPFLAFKVCPRSPANPFRTCPALGLPIGPHFPHTGRHGPQRRYRKGP</sequence>
<reference evidence="1" key="1">
    <citation type="submission" date="2023-03" db="EMBL/GenBank/DDBJ databases">
        <title>Electrophorus voltai genome.</title>
        <authorList>
            <person name="Bian C."/>
        </authorList>
    </citation>
    <scope>NUCLEOTIDE SEQUENCE</scope>
    <source>
        <strain evidence="1">CB-2022</strain>
        <tissue evidence="1">Muscle</tissue>
    </source>
</reference>
<dbReference type="EMBL" id="JAROKS010000026">
    <property type="protein sequence ID" value="KAK1784673.1"/>
    <property type="molecule type" value="Genomic_DNA"/>
</dbReference>
<name>A0AAD8YRF5_9TELE</name>
<dbReference type="Proteomes" id="UP001239994">
    <property type="component" value="Unassembled WGS sequence"/>
</dbReference>
<proteinExistence type="predicted"/>
<dbReference type="AlphaFoldDB" id="A0AAD8YRF5"/>
<gene>
    <name evidence="1" type="ORF">P4O66_003350</name>
</gene>
<protein>
    <submittedName>
        <fullName evidence="1">Uncharacterized protein</fullName>
    </submittedName>
</protein>
<evidence type="ECO:0000313" key="1">
    <source>
        <dbReference type="EMBL" id="KAK1784673.1"/>
    </source>
</evidence>
<comment type="caution">
    <text evidence="1">The sequence shown here is derived from an EMBL/GenBank/DDBJ whole genome shotgun (WGS) entry which is preliminary data.</text>
</comment>
<organism evidence="1 2">
    <name type="scientific">Electrophorus voltai</name>
    <dbReference type="NCBI Taxonomy" id="2609070"/>
    <lineage>
        <taxon>Eukaryota</taxon>
        <taxon>Metazoa</taxon>
        <taxon>Chordata</taxon>
        <taxon>Craniata</taxon>
        <taxon>Vertebrata</taxon>
        <taxon>Euteleostomi</taxon>
        <taxon>Actinopterygii</taxon>
        <taxon>Neopterygii</taxon>
        <taxon>Teleostei</taxon>
        <taxon>Ostariophysi</taxon>
        <taxon>Gymnotiformes</taxon>
        <taxon>Gymnotoidei</taxon>
        <taxon>Gymnotidae</taxon>
        <taxon>Electrophorus</taxon>
    </lineage>
</organism>